<gene>
    <name evidence="1" type="ORF">L0M14_18395</name>
</gene>
<sequence length="357" mass="39449">MENMDMTALPPEYKQLAKEGHRGEIHQVTYKVRHYLNASRQLVTSGNVEAAEAGREPVEGEAILKTCSVYLPAGYDPHDIETKYNVLYLLHGVGGDHDEWLDSNGKVDGSFVLCNIVDNLIANGHIDPLIIVFPNGRSAHDWTDRSFNPMGTNILGFYYFDYELRYDLIPFIESTYHTRANIQDRSPEGIEKSRMHRAIAGLSMGGMQALNLILGGDRCDSTAYTGRESGWANGLDPTVRASGMEDLFAYIGAFSNAPTSSGGSVLGAGIASKMHQLHVLYMICGDADEVSIGSFESSTDGLAEAAGAYLADFYQVIVKHGVHDFHVWNNGVYQFLLLSCRRRELHVRPNVIRLTIV</sequence>
<dbReference type="EMBL" id="CP090978">
    <property type="protein sequence ID" value="UJF31738.1"/>
    <property type="molecule type" value="Genomic_DNA"/>
</dbReference>
<dbReference type="Pfam" id="PF00756">
    <property type="entry name" value="Esterase"/>
    <property type="match status" value="1"/>
</dbReference>
<reference evidence="1 2" key="1">
    <citation type="journal article" date="2024" name="Int. J. Syst. Evol. Microbiol.">
        <title>Paenibacillus hexagrammi sp. nov., a novel bacterium isolated from the gut content of Hexagrammos agrammus.</title>
        <authorList>
            <person name="Jung H.K."/>
            <person name="Kim D.G."/>
            <person name="Zin H."/>
            <person name="Park J."/>
            <person name="Jung H."/>
            <person name="Kim Y.O."/>
            <person name="Kong H.J."/>
            <person name="Kim J.W."/>
            <person name="Kim Y.S."/>
        </authorList>
    </citation>
    <scope>NUCLEOTIDE SEQUENCE [LARGE SCALE GENOMIC DNA]</scope>
    <source>
        <strain evidence="1 2">YPD9-1</strain>
    </source>
</reference>
<dbReference type="InterPro" id="IPR050583">
    <property type="entry name" value="Mycobacterial_A85_antigen"/>
</dbReference>
<dbReference type="PANTHER" id="PTHR48098:SF1">
    <property type="entry name" value="DIACYLGLYCEROL ACYLTRANSFERASE_MYCOLYLTRANSFERASE AG85A"/>
    <property type="match status" value="1"/>
</dbReference>
<dbReference type="Gene3D" id="3.40.50.1820">
    <property type="entry name" value="alpha/beta hydrolase"/>
    <property type="match status" value="1"/>
</dbReference>
<dbReference type="InterPro" id="IPR000801">
    <property type="entry name" value="Esterase-like"/>
</dbReference>
<accession>A0ABY3SEA0</accession>
<evidence type="ECO:0000313" key="1">
    <source>
        <dbReference type="EMBL" id="UJF31738.1"/>
    </source>
</evidence>
<dbReference type="RefSeq" id="WP_235118083.1">
    <property type="nucleotide sequence ID" value="NZ_CP090978.1"/>
</dbReference>
<evidence type="ECO:0000313" key="2">
    <source>
        <dbReference type="Proteomes" id="UP001649230"/>
    </source>
</evidence>
<organism evidence="1 2">
    <name type="scientific">Paenibacillus hexagrammi</name>
    <dbReference type="NCBI Taxonomy" id="2908839"/>
    <lineage>
        <taxon>Bacteria</taxon>
        <taxon>Bacillati</taxon>
        <taxon>Bacillota</taxon>
        <taxon>Bacilli</taxon>
        <taxon>Bacillales</taxon>
        <taxon>Paenibacillaceae</taxon>
        <taxon>Paenibacillus</taxon>
    </lineage>
</organism>
<protein>
    <submittedName>
        <fullName evidence="1">Esterase</fullName>
    </submittedName>
</protein>
<name>A0ABY3SEA0_9BACL</name>
<keyword evidence="2" id="KW-1185">Reference proteome</keyword>
<dbReference type="SUPFAM" id="SSF53474">
    <property type="entry name" value="alpha/beta-Hydrolases"/>
    <property type="match status" value="1"/>
</dbReference>
<proteinExistence type="predicted"/>
<dbReference type="InterPro" id="IPR029058">
    <property type="entry name" value="AB_hydrolase_fold"/>
</dbReference>
<dbReference type="Proteomes" id="UP001649230">
    <property type="component" value="Chromosome"/>
</dbReference>
<dbReference type="PANTHER" id="PTHR48098">
    <property type="entry name" value="ENTEROCHELIN ESTERASE-RELATED"/>
    <property type="match status" value="1"/>
</dbReference>